<dbReference type="SUPFAM" id="SSF46689">
    <property type="entry name" value="Homeodomain-like"/>
    <property type="match status" value="1"/>
</dbReference>
<dbReference type="Gene3D" id="1.10.357.10">
    <property type="entry name" value="Tetracycline Repressor, domain 2"/>
    <property type="match status" value="1"/>
</dbReference>
<dbReference type="GO" id="GO:0003700">
    <property type="term" value="F:DNA-binding transcription factor activity"/>
    <property type="evidence" value="ECO:0007669"/>
    <property type="project" value="TreeGrafter"/>
</dbReference>
<proteinExistence type="predicted"/>
<dbReference type="InterPro" id="IPR001647">
    <property type="entry name" value="HTH_TetR"/>
</dbReference>
<organism evidence="4 5">
    <name type="scientific">Enterocloster bolteae (strain ATCC BAA-613 / DSM 15670 / CCUG 46953 / JCM 12243 / WAL 16351)</name>
    <name type="common">Clostridium bolteae</name>
    <dbReference type="NCBI Taxonomy" id="411902"/>
    <lineage>
        <taxon>Bacteria</taxon>
        <taxon>Bacillati</taxon>
        <taxon>Bacillota</taxon>
        <taxon>Clostridia</taxon>
        <taxon>Lachnospirales</taxon>
        <taxon>Lachnospiraceae</taxon>
        <taxon>Enterocloster</taxon>
    </lineage>
</organism>
<dbReference type="PANTHER" id="PTHR30055">
    <property type="entry name" value="HTH-TYPE TRANSCRIPTIONAL REGULATOR RUTR"/>
    <property type="match status" value="1"/>
</dbReference>
<dbReference type="PANTHER" id="PTHR30055:SF226">
    <property type="entry name" value="HTH-TYPE TRANSCRIPTIONAL REGULATOR PKSA"/>
    <property type="match status" value="1"/>
</dbReference>
<keyword evidence="1 2" id="KW-0238">DNA-binding</keyword>
<dbReference type="EMBL" id="ABCC02000063">
    <property type="protein sequence ID" value="EDP12875.1"/>
    <property type="molecule type" value="Genomic_DNA"/>
</dbReference>
<evidence type="ECO:0000313" key="5">
    <source>
        <dbReference type="Proteomes" id="UP000005396"/>
    </source>
</evidence>
<feature type="DNA-binding region" description="H-T-H motif" evidence="2">
    <location>
        <begin position="50"/>
        <end position="69"/>
    </location>
</feature>
<dbReference type="Pfam" id="PF14246">
    <property type="entry name" value="TetR_C_7"/>
    <property type="match status" value="1"/>
</dbReference>
<reference evidence="4 5" key="2">
    <citation type="submission" date="2007-09" db="EMBL/GenBank/DDBJ databases">
        <title>Draft genome sequence of Clostridium bolteae (ATCC BAA-613).</title>
        <authorList>
            <person name="Sudarsanam P."/>
            <person name="Ley R."/>
            <person name="Guruge J."/>
            <person name="Turnbaugh P.J."/>
            <person name="Mahowald M."/>
            <person name="Liep D."/>
            <person name="Gordon J."/>
        </authorList>
    </citation>
    <scope>NUCLEOTIDE SEQUENCE [LARGE SCALE GENOMIC DNA]</scope>
    <source>
        <strain evidence="5">ATCC BAA-613 / DSM 15670 / CCUG 46953 / JCM 12243 / WAL 16351</strain>
    </source>
</reference>
<dbReference type="Gene3D" id="1.10.10.60">
    <property type="entry name" value="Homeodomain-like"/>
    <property type="match status" value="1"/>
</dbReference>
<dbReference type="HOGENOM" id="CLU_069356_27_3_9"/>
<gene>
    <name evidence="4" type="ORF">CLOBOL_06873</name>
</gene>
<comment type="caution">
    <text evidence="4">The sequence shown here is derived from an EMBL/GenBank/DDBJ whole genome shotgun (WGS) entry which is preliminary data.</text>
</comment>
<dbReference type="AlphaFoldDB" id="A8S4A6"/>
<dbReference type="InterPro" id="IPR050109">
    <property type="entry name" value="HTH-type_TetR-like_transc_reg"/>
</dbReference>
<dbReference type="InterPro" id="IPR009057">
    <property type="entry name" value="Homeodomain-like_sf"/>
</dbReference>
<evidence type="ECO:0000313" key="4">
    <source>
        <dbReference type="EMBL" id="EDP12875.1"/>
    </source>
</evidence>
<dbReference type="PROSITE" id="PS50977">
    <property type="entry name" value="HTH_TETR_2"/>
    <property type="match status" value="1"/>
</dbReference>
<dbReference type="PRINTS" id="PR00455">
    <property type="entry name" value="HTHTETR"/>
</dbReference>
<dbReference type="Proteomes" id="UP000005396">
    <property type="component" value="Unassembled WGS sequence"/>
</dbReference>
<dbReference type="Pfam" id="PF00440">
    <property type="entry name" value="TetR_N"/>
    <property type="match status" value="1"/>
</dbReference>
<feature type="domain" description="HTH tetR-type" evidence="3">
    <location>
        <begin position="27"/>
        <end position="87"/>
    </location>
</feature>
<name>A8S4A6_ENTBW</name>
<dbReference type="InterPro" id="IPR039536">
    <property type="entry name" value="TetR_C_Proteobacteria"/>
</dbReference>
<evidence type="ECO:0000256" key="2">
    <source>
        <dbReference type="PROSITE-ProRule" id="PRU00335"/>
    </source>
</evidence>
<sequence>MTGSLDREMGLLYDASVHLRFGEGDMDQTGQNIIDAAMELVVERGYTATTTKDIAKRAGVNECTIFRKFKGKKEIVLQAMGQKRWHPDLEPDDFMIETGNLTEDLCQFARIYMKKVTPEFVKLSLGLRTPELAEDTREGILAIPQVFKTGVTAYFRKMYEKGKLISDDYESMAMMFLSLNFGFVFFKASFGSGLTEMKADEYIIKMVDAFVHGVAK</sequence>
<dbReference type="GO" id="GO:0000976">
    <property type="term" value="F:transcription cis-regulatory region binding"/>
    <property type="evidence" value="ECO:0007669"/>
    <property type="project" value="TreeGrafter"/>
</dbReference>
<dbReference type="eggNOG" id="COG1309">
    <property type="taxonomic scope" value="Bacteria"/>
</dbReference>
<dbReference type="PaxDb" id="411902-CLOBOL_06873"/>
<protein>
    <recommendedName>
        <fullName evidence="3">HTH tetR-type domain-containing protein</fullName>
    </recommendedName>
</protein>
<accession>A8S4A6</accession>
<evidence type="ECO:0000259" key="3">
    <source>
        <dbReference type="PROSITE" id="PS50977"/>
    </source>
</evidence>
<reference evidence="4 5" key="1">
    <citation type="submission" date="2007-08" db="EMBL/GenBank/DDBJ databases">
        <authorList>
            <person name="Fulton L."/>
            <person name="Clifton S."/>
            <person name="Fulton B."/>
            <person name="Xu J."/>
            <person name="Minx P."/>
            <person name="Pepin K.H."/>
            <person name="Johnson M."/>
            <person name="Thiruvilangam P."/>
            <person name="Bhonagiri V."/>
            <person name="Nash W.E."/>
            <person name="Mardis E.R."/>
            <person name="Wilson R.K."/>
        </authorList>
    </citation>
    <scope>NUCLEOTIDE SEQUENCE [LARGE SCALE GENOMIC DNA]</scope>
    <source>
        <strain evidence="5">ATCC BAA-613 / DSM 15670 / CCUG 46953 / JCM 12243 / WAL 16351</strain>
    </source>
</reference>
<evidence type="ECO:0000256" key="1">
    <source>
        <dbReference type="ARBA" id="ARBA00023125"/>
    </source>
</evidence>